<reference evidence="3 4" key="1">
    <citation type="submission" date="2022-12" db="EMBL/GenBank/DDBJ databases">
        <title>Genomic features and morphological characterization of a novel Knufia sp. strain isolated from spacecraft assembly facility.</title>
        <authorList>
            <person name="Teixeira M."/>
            <person name="Chander A.M."/>
            <person name="Stajich J.E."/>
            <person name="Venkateswaran K."/>
        </authorList>
    </citation>
    <scope>NUCLEOTIDE SEQUENCE [LARGE SCALE GENOMIC DNA]</scope>
    <source>
        <strain evidence="3 4">FJI-L2-BK-P2</strain>
    </source>
</reference>
<organism evidence="3 4">
    <name type="scientific">Knufia fluminis</name>
    <dbReference type="NCBI Taxonomy" id="191047"/>
    <lineage>
        <taxon>Eukaryota</taxon>
        <taxon>Fungi</taxon>
        <taxon>Dikarya</taxon>
        <taxon>Ascomycota</taxon>
        <taxon>Pezizomycotina</taxon>
        <taxon>Eurotiomycetes</taxon>
        <taxon>Chaetothyriomycetidae</taxon>
        <taxon>Chaetothyriales</taxon>
        <taxon>Trichomeriaceae</taxon>
        <taxon>Knufia</taxon>
    </lineage>
</organism>
<name>A0AAN8EMB5_9EURO</name>
<dbReference type="CDD" id="cd09917">
    <property type="entry name" value="F-box_SF"/>
    <property type="match status" value="1"/>
</dbReference>
<dbReference type="SMART" id="SM00256">
    <property type="entry name" value="FBOX"/>
    <property type="match status" value="1"/>
</dbReference>
<evidence type="ECO:0000313" key="3">
    <source>
        <dbReference type="EMBL" id="KAK5958884.1"/>
    </source>
</evidence>
<dbReference type="PROSITE" id="PS50181">
    <property type="entry name" value="FBOX"/>
    <property type="match status" value="1"/>
</dbReference>
<feature type="compositionally biased region" description="Acidic residues" evidence="1">
    <location>
        <begin position="519"/>
        <end position="570"/>
    </location>
</feature>
<gene>
    <name evidence="3" type="ORF">OHC33_000728</name>
</gene>
<sequence>MGELCNNQIDGVEPPQPSLQGLPPELSALILQHLDKKELKSLRLASKSFRDATTTPLFQHYTLYPHETSFERLLSIANTPALSCSVVELEINTAFRSLARIPPRYLVPPIPELYNRFGRVSDKVKKRKPPDQIAKVATALRNIYSKTFAGGNTSDELSQMVFLQRIFTQLSKLRHLRITDAFYNNDLPSFYSTLLPEFCTSDTKAYSHLLQDFTDDENVQQSYALGVLAATRDVSSLRKFQMHGIDWEDFLGIPDLFKRPILYRESLARLKHLEMTTEMGKHHWDGDVTLNLQALLRLADNLEVLILWFRSADDAEVGGETLYDWAYDEHCKSNFQLDLADHDEDFEGPIEVPARLTWSSVLRQFELKGLICTSGEIESILAHCAVSLESLSLSDLVLVPETKTGPRACFVKLFKWMQQNLHLQELELEGFFTNGGMQDWTFLHDTVYASTEENLKGKVLGFVLHGAACPLDHLEIPDGQFDLGKMRYKKEAPAMFKKDETFKGDESLYMEYNDHEDVPSDVEDEDSDEDDDDDDDHDDEDEDEDTESDDSGTEEMDEDEWESATDGSLD</sequence>
<dbReference type="InterPro" id="IPR036047">
    <property type="entry name" value="F-box-like_dom_sf"/>
</dbReference>
<comment type="caution">
    <text evidence="3">The sequence shown here is derived from an EMBL/GenBank/DDBJ whole genome shotgun (WGS) entry which is preliminary data.</text>
</comment>
<feature type="region of interest" description="Disordered" evidence="1">
    <location>
        <begin position="511"/>
        <end position="570"/>
    </location>
</feature>
<dbReference type="AlphaFoldDB" id="A0AAN8EMB5"/>
<accession>A0AAN8EMB5</accession>
<feature type="domain" description="F-box" evidence="2">
    <location>
        <begin position="16"/>
        <end position="73"/>
    </location>
</feature>
<evidence type="ECO:0000256" key="1">
    <source>
        <dbReference type="SAM" id="MobiDB-lite"/>
    </source>
</evidence>
<keyword evidence="4" id="KW-1185">Reference proteome</keyword>
<dbReference type="EMBL" id="JAKLMC020000001">
    <property type="protein sequence ID" value="KAK5958884.1"/>
    <property type="molecule type" value="Genomic_DNA"/>
</dbReference>
<dbReference type="InterPro" id="IPR001810">
    <property type="entry name" value="F-box_dom"/>
</dbReference>
<dbReference type="SUPFAM" id="SSF81383">
    <property type="entry name" value="F-box domain"/>
    <property type="match status" value="1"/>
</dbReference>
<dbReference type="Pfam" id="PF12937">
    <property type="entry name" value="F-box-like"/>
    <property type="match status" value="1"/>
</dbReference>
<proteinExistence type="predicted"/>
<protein>
    <recommendedName>
        <fullName evidence="2">F-box domain-containing protein</fullName>
    </recommendedName>
</protein>
<dbReference type="Proteomes" id="UP001316803">
    <property type="component" value="Unassembled WGS sequence"/>
</dbReference>
<evidence type="ECO:0000259" key="2">
    <source>
        <dbReference type="PROSITE" id="PS50181"/>
    </source>
</evidence>
<dbReference type="SUPFAM" id="SSF52047">
    <property type="entry name" value="RNI-like"/>
    <property type="match status" value="1"/>
</dbReference>
<evidence type="ECO:0000313" key="4">
    <source>
        <dbReference type="Proteomes" id="UP001316803"/>
    </source>
</evidence>